<protein>
    <submittedName>
        <fullName evidence="1">Uncharacterized protein</fullName>
    </submittedName>
</protein>
<name>A0A2G9UR80_TELCI</name>
<evidence type="ECO:0000313" key="2">
    <source>
        <dbReference type="Proteomes" id="UP000230423"/>
    </source>
</evidence>
<dbReference type="Proteomes" id="UP000230423">
    <property type="component" value="Unassembled WGS sequence"/>
</dbReference>
<dbReference type="AlphaFoldDB" id="A0A2G9UR80"/>
<keyword evidence="2" id="KW-1185">Reference proteome</keyword>
<evidence type="ECO:0000313" key="1">
    <source>
        <dbReference type="EMBL" id="PIO72758.1"/>
    </source>
</evidence>
<proteinExistence type="predicted"/>
<gene>
    <name evidence="1" type="ORF">TELCIR_05298</name>
</gene>
<sequence length="64" mass="7491">MMRTASLHQKRRSNTSILAVPILTTRTHQLGRLRKNNDGFIFDGENETRLTKHFICVSMNYITR</sequence>
<reference evidence="1 2" key="1">
    <citation type="submission" date="2015-09" db="EMBL/GenBank/DDBJ databases">
        <title>Draft genome of the parasitic nematode Teladorsagia circumcincta isolate WARC Sus (inbred).</title>
        <authorList>
            <person name="Mitreva M."/>
        </authorList>
    </citation>
    <scope>NUCLEOTIDE SEQUENCE [LARGE SCALE GENOMIC DNA]</scope>
    <source>
        <strain evidence="1 2">S</strain>
    </source>
</reference>
<dbReference type="EMBL" id="KZ345603">
    <property type="protein sequence ID" value="PIO72758.1"/>
    <property type="molecule type" value="Genomic_DNA"/>
</dbReference>
<accession>A0A2G9UR80</accession>
<feature type="non-terminal residue" evidence="1">
    <location>
        <position position="64"/>
    </location>
</feature>
<organism evidence="1 2">
    <name type="scientific">Teladorsagia circumcincta</name>
    <name type="common">Brown stomach worm</name>
    <name type="synonym">Ostertagia circumcincta</name>
    <dbReference type="NCBI Taxonomy" id="45464"/>
    <lineage>
        <taxon>Eukaryota</taxon>
        <taxon>Metazoa</taxon>
        <taxon>Ecdysozoa</taxon>
        <taxon>Nematoda</taxon>
        <taxon>Chromadorea</taxon>
        <taxon>Rhabditida</taxon>
        <taxon>Rhabditina</taxon>
        <taxon>Rhabditomorpha</taxon>
        <taxon>Strongyloidea</taxon>
        <taxon>Trichostrongylidae</taxon>
        <taxon>Teladorsagia</taxon>
    </lineage>
</organism>